<dbReference type="PANTHER" id="PTHR30535">
    <property type="entry name" value="VITAMIN B12-BINDING PROTEIN"/>
    <property type="match status" value="1"/>
</dbReference>
<dbReference type="SUPFAM" id="SSF53807">
    <property type="entry name" value="Helical backbone' metal receptor"/>
    <property type="match status" value="1"/>
</dbReference>
<dbReference type="InterPro" id="IPR002491">
    <property type="entry name" value="ABC_transptr_periplasmic_BD"/>
</dbReference>
<keyword evidence="1" id="KW-0732">Signal</keyword>
<evidence type="ECO:0000259" key="2">
    <source>
        <dbReference type="PROSITE" id="PS50983"/>
    </source>
</evidence>
<comment type="caution">
    <text evidence="3">The sequence shown here is derived from an EMBL/GenBank/DDBJ whole genome shotgun (WGS) entry which is preliminary data.</text>
</comment>
<evidence type="ECO:0000313" key="3">
    <source>
        <dbReference type="EMBL" id="MDO6672465.1"/>
    </source>
</evidence>
<organism evidence="3 4">
    <name type="scientific">Cobetia amphilecti</name>
    <dbReference type="NCBI Taxonomy" id="1055104"/>
    <lineage>
        <taxon>Bacteria</taxon>
        <taxon>Pseudomonadati</taxon>
        <taxon>Pseudomonadota</taxon>
        <taxon>Gammaproteobacteria</taxon>
        <taxon>Oceanospirillales</taxon>
        <taxon>Halomonadaceae</taxon>
        <taxon>Cobetia</taxon>
    </lineage>
</organism>
<dbReference type="AlphaFoldDB" id="A0AAP4TY28"/>
<reference evidence="3" key="1">
    <citation type="submission" date="2023-07" db="EMBL/GenBank/DDBJ databases">
        <title>Genome content predicts the carbon catabolic preferences of heterotrophic bacteria.</title>
        <authorList>
            <person name="Gralka M."/>
        </authorList>
    </citation>
    <scope>NUCLEOTIDE SEQUENCE</scope>
    <source>
        <strain evidence="3">C2R13</strain>
    </source>
</reference>
<dbReference type="Gene3D" id="3.40.50.1980">
    <property type="entry name" value="Nitrogenase molybdenum iron protein domain"/>
    <property type="match status" value="2"/>
</dbReference>
<proteinExistence type="predicted"/>
<gene>
    <name evidence="3" type="ORF">Q4535_10075</name>
</gene>
<dbReference type="RefSeq" id="WP_303594096.1">
    <property type="nucleotide sequence ID" value="NZ_JAUORK010000011.1"/>
</dbReference>
<accession>A0AAP4TY28</accession>
<evidence type="ECO:0000313" key="4">
    <source>
        <dbReference type="Proteomes" id="UP001170481"/>
    </source>
</evidence>
<dbReference type="InterPro" id="IPR050902">
    <property type="entry name" value="ABC_Transporter_SBP"/>
</dbReference>
<keyword evidence="3" id="KW-0675">Receptor</keyword>
<dbReference type="PANTHER" id="PTHR30535:SF34">
    <property type="entry name" value="MOLYBDATE-BINDING PROTEIN MOLA"/>
    <property type="match status" value="1"/>
</dbReference>
<dbReference type="InterPro" id="IPR054828">
    <property type="entry name" value="Vit_B12_bind_prot"/>
</dbReference>
<dbReference type="Pfam" id="PF01497">
    <property type="entry name" value="Peripla_BP_2"/>
    <property type="match status" value="1"/>
</dbReference>
<dbReference type="PROSITE" id="PS50983">
    <property type="entry name" value="FE_B12_PBP"/>
    <property type="match status" value="1"/>
</dbReference>
<protein>
    <submittedName>
        <fullName evidence="3">Helical backbone metal receptor</fullName>
    </submittedName>
</protein>
<dbReference type="GO" id="GO:0071281">
    <property type="term" value="P:cellular response to iron ion"/>
    <property type="evidence" value="ECO:0007669"/>
    <property type="project" value="TreeGrafter"/>
</dbReference>
<feature type="domain" description="Fe/B12 periplasmic-binding" evidence="2">
    <location>
        <begin position="32"/>
        <end position="282"/>
    </location>
</feature>
<dbReference type="Proteomes" id="UP001170481">
    <property type="component" value="Unassembled WGS sequence"/>
</dbReference>
<sequence length="282" mass="29632">MSSLMALPALAAEREVIDDAGDVVTLSQPAQRVVTLAPHAAELVAAAGGLPALIGVSQGSDHPPAVSELPRLASYHGPNLEALLSARPDLIVAWGSGLSDEMHARLTALGMPVFVSEPATLDDVLSNIARLGTLLGTRDIADKHVAALAARIEQLERARDSDPLPVFFQLRESPMTTLGGNHLVNELIRHCGGEPLLTGSPAVVPQINREALWLARPRLILHPVAKGPAREEWVAAWRASEGPLSEVALAGLTPDLISRPGPRSVEAMAEVCAAIAKVQASD</sequence>
<dbReference type="EMBL" id="JAUORK010000011">
    <property type="protein sequence ID" value="MDO6672465.1"/>
    <property type="molecule type" value="Genomic_DNA"/>
</dbReference>
<dbReference type="NCBIfam" id="NF038402">
    <property type="entry name" value="TroA_like"/>
    <property type="match status" value="1"/>
</dbReference>
<name>A0AAP4TY28_9GAMM</name>
<evidence type="ECO:0000256" key="1">
    <source>
        <dbReference type="ARBA" id="ARBA00022729"/>
    </source>
</evidence>